<dbReference type="AlphaFoldDB" id="G3BBA9"/>
<feature type="compositionally biased region" description="Acidic residues" evidence="4">
    <location>
        <begin position="169"/>
        <end position="196"/>
    </location>
</feature>
<dbReference type="eggNOG" id="KOG3325">
    <property type="taxonomic scope" value="Eukaryota"/>
</dbReference>
<evidence type="ECO:0000256" key="3">
    <source>
        <dbReference type="RuleBase" id="RU362040"/>
    </source>
</evidence>
<keyword evidence="7" id="KW-1185">Reference proteome</keyword>
<dbReference type="Proteomes" id="UP000000707">
    <property type="component" value="Unassembled WGS sequence"/>
</dbReference>
<dbReference type="OrthoDB" id="10258130at2759"/>
<accession>G3BBA9</accession>
<reference evidence="6 7" key="1">
    <citation type="journal article" date="2011" name="Proc. Natl. Acad. Sci. U.S.A.">
        <title>Comparative genomics of xylose-fermenting fungi for enhanced biofuel production.</title>
        <authorList>
            <person name="Wohlbach D.J."/>
            <person name="Kuo A."/>
            <person name="Sato T.K."/>
            <person name="Potts K.M."/>
            <person name="Salamov A.A."/>
            <person name="LaButti K.M."/>
            <person name="Sun H."/>
            <person name="Clum A."/>
            <person name="Pangilinan J.L."/>
            <person name="Lindquist E.A."/>
            <person name="Lucas S."/>
            <person name="Lapidus A."/>
            <person name="Jin M."/>
            <person name="Gunawan C."/>
            <person name="Balan V."/>
            <person name="Dale B.E."/>
            <person name="Jeffries T.W."/>
            <person name="Zinkel R."/>
            <person name="Barry K.W."/>
            <person name="Grigoriev I.V."/>
            <person name="Gasch A.P."/>
        </authorList>
    </citation>
    <scope>NUCLEOTIDE SEQUENCE [LARGE SCALE GENOMIC DNA]</scope>
    <source>
        <strain evidence="7">ATCC 10573 / BCRC 21748 / CBS 615 / JCM 9827 / NBRC 10315 / NRRL Y-1498 / VKM Y-70</strain>
    </source>
</reference>
<dbReference type="NCBIfam" id="TIGR00040">
    <property type="entry name" value="yfcE"/>
    <property type="match status" value="1"/>
</dbReference>
<evidence type="ECO:0000313" key="6">
    <source>
        <dbReference type="EMBL" id="EGV61531.1"/>
    </source>
</evidence>
<evidence type="ECO:0000259" key="5">
    <source>
        <dbReference type="Pfam" id="PF12850"/>
    </source>
</evidence>
<dbReference type="InterPro" id="IPR000979">
    <property type="entry name" value="Phosphodiesterase_MJ0936/Vps29"/>
</dbReference>
<evidence type="ECO:0000313" key="7">
    <source>
        <dbReference type="Proteomes" id="UP000000707"/>
    </source>
</evidence>
<proteinExistence type="inferred from homology"/>
<dbReference type="InterPro" id="IPR029052">
    <property type="entry name" value="Metallo-depent_PP-like"/>
</dbReference>
<organism evidence="7">
    <name type="scientific">Candida tenuis (strain ATCC 10573 / BCRC 21748 / CBS 615 / JCM 9827 / NBRC 10315 / NRRL Y-1498 / VKM Y-70)</name>
    <name type="common">Yeast</name>
    <name type="synonym">Yamadazyma tenuis</name>
    <dbReference type="NCBI Taxonomy" id="590646"/>
    <lineage>
        <taxon>Eukaryota</taxon>
        <taxon>Fungi</taxon>
        <taxon>Dikarya</taxon>
        <taxon>Ascomycota</taxon>
        <taxon>Saccharomycotina</taxon>
        <taxon>Pichiomycetes</taxon>
        <taxon>Debaryomycetaceae</taxon>
        <taxon>Yamadazyma</taxon>
    </lineage>
</organism>
<name>G3BBA9_CANTC</name>
<sequence>MLTLAIGDLYIPDRAIEIPAKFRKLLAPNPQSIPSNNKISQVLCLGNVTSSLETLQFLHNLSPSFHLVRGEFDDTNILSQQLNQLTGSDEVSDVPNYKITIHDNLRIGFTNGYSVIPKNDPLSLSALARELDVDILIWGGTHKVEAYILDGKFFINPGSATGAFGFDWPNDEEDEEDEDEEDEGEEKGEEKLEYEEPASTKSGQIQKDSDPDFTAEDIAQVAHQTSNIPSFCLLETHTSTCTLYIYTYLGEEVKVDKVTYHKE</sequence>
<dbReference type="SUPFAM" id="SSF56300">
    <property type="entry name" value="Metallo-dependent phosphatases"/>
    <property type="match status" value="1"/>
</dbReference>
<evidence type="ECO:0000256" key="1">
    <source>
        <dbReference type="ARBA" id="ARBA00005945"/>
    </source>
</evidence>
<gene>
    <name evidence="6" type="ORF">CANTEDRAFT_124322</name>
</gene>
<dbReference type="Pfam" id="PF12850">
    <property type="entry name" value="Metallophos_2"/>
    <property type="match status" value="1"/>
</dbReference>
<dbReference type="InterPro" id="IPR024654">
    <property type="entry name" value="Calcineurin-like_PHP_lpxH"/>
</dbReference>
<evidence type="ECO:0000256" key="4">
    <source>
        <dbReference type="SAM" id="MobiDB-lite"/>
    </source>
</evidence>
<dbReference type="EMBL" id="GL996527">
    <property type="protein sequence ID" value="EGV61531.1"/>
    <property type="molecule type" value="Genomic_DNA"/>
</dbReference>
<feature type="domain" description="Calcineurin-like phosphoesterase" evidence="5">
    <location>
        <begin position="39"/>
        <end position="163"/>
    </location>
</feature>
<dbReference type="PANTHER" id="PTHR11124">
    <property type="entry name" value="VACUOLAR SORTING PROTEIN VPS29"/>
    <property type="match status" value="1"/>
</dbReference>
<feature type="region of interest" description="Disordered" evidence="4">
    <location>
        <begin position="164"/>
        <end position="210"/>
    </location>
</feature>
<protein>
    <recommendedName>
        <fullName evidence="2 3">Vacuolar protein sorting-associated protein 29</fullName>
    </recommendedName>
</protein>
<dbReference type="STRING" id="590646.G3BBA9"/>
<dbReference type="Gene3D" id="3.60.21.10">
    <property type="match status" value="2"/>
</dbReference>
<evidence type="ECO:0000256" key="2">
    <source>
        <dbReference type="ARBA" id="ARBA00017767"/>
    </source>
</evidence>
<comment type="similarity">
    <text evidence="1 3">Belongs to the VPS29 family.</text>
</comment>
<dbReference type="HOGENOM" id="CLU_063749_0_0_1"/>